<feature type="transmembrane region" description="Helical" evidence="8">
    <location>
        <begin position="262"/>
        <end position="289"/>
    </location>
</feature>
<dbReference type="Gene3D" id="1.10.3470.10">
    <property type="entry name" value="ABC transporter involved in vitamin B12 uptake, BtuC"/>
    <property type="match status" value="1"/>
</dbReference>
<reference evidence="9" key="2">
    <citation type="submission" date="2020-09" db="EMBL/GenBank/DDBJ databases">
        <authorList>
            <person name="Sun Q."/>
            <person name="Zhou Y."/>
        </authorList>
    </citation>
    <scope>NUCLEOTIDE SEQUENCE</scope>
    <source>
        <strain evidence="9">CGMCC 4.7306</strain>
    </source>
</reference>
<dbReference type="EMBL" id="BMMZ01000002">
    <property type="protein sequence ID" value="GGL53437.1"/>
    <property type="molecule type" value="Genomic_DNA"/>
</dbReference>
<reference evidence="9" key="1">
    <citation type="journal article" date="2014" name="Int. J. Syst. Evol. Microbiol.">
        <title>Complete genome sequence of Corynebacterium casei LMG S-19264T (=DSM 44701T), isolated from a smear-ripened cheese.</title>
        <authorList>
            <consortium name="US DOE Joint Genome Institute (JGI-PGF)"/>
            <person name="Walter F."/>
            <person name="Albersmeier A."/>
            <person name="Kalinowski J."/>
            <person name="Ruckert C."/>
        </authorList>
    </citation>
    <scope>NUCLEOTIDE SEQUENCE</scope>
    <source>
        <strain evidence="9">CGMCC 4.7306</strain>
    </source>
</reference>
<dbReference type="Pfam" id="PF01032">
    <property type="entry name" value="FecCD"/>
    <property type="match status" value="1"/>
</dbReference>
<evidence type="ECO:0000256" key="2">
    <source>
        <dbReference type="ARBA" id="ARBA00007935"/>
    </source>
</evidence>
<comment type="similarity">
    <text evidence="2">Belongs to the binding-protein-dependent transport system permease family. FecCD subfamily.</text>
</comment>
<name>A0A917S353_9ACTN</name>
<feature type="transmembrane region" description="Helical" evidence="8">
    <location>
        <begin position="91"/>
        <end position="109"/>
    </location>
</feature>
<dbReference type="AlphaFoldDB" id="A0A917S353"/>
<organism evidence="9 10">
    <name type="scientific">Microlunatus endophyticus</name>
    <dbReference type="NCBI Taxonomy" id="1716077"/>
    <lineage>
        <taxon>Bacteria</taxon>
        <taxon>Bacillati</taxon>
        <taxon>Actinomycetota</taxon>
        <taxon>Actinomycetes</taxon>
        <taxon>Propionibacteriales</taxon>
        <taxon>Propionibacteriaceae</taxon>
        <taxon>Microlunatus</taxon>
    </lineage>
</organism>
<evidence type="ECO:0000256" key="6">
    <source>
        <dbReference type="ARBA" id="ARBA00022989"/>
    </source>
</evidence>
<comment type="caution">
    <text evidence="9">The sequence shown here is derived from an EMBL/GenBank/DDBJ whole genome shotgun (WGS) entry which is preliminary data.</text>
</comment>
<protein>
    <submittedName>
        <fullName evidence="9">Enterobactin ABC transporter permease</fullName>
    </submittedName>
</protein>
<dbReference type="CDD" id="cd06550">
    <property type="entry name" value="TM_ABC_iron-siderophores_like"/>
    <property type="match status" value="1"/>
</dbReference>
<evidence type="ECO:0000256" key="7">
    <source>
        <dbReference type="ARBA" id="ARBA00023136"/>
    </source>
</evidence>
<evidence type="ECO:0000313" key="9">
    <source>
        <dbReference type="EMBL" id="GGL53437.1"/>
    </source>
</evidence>
<evidence type="ECO:0000313" key="10">
    <source>
        <dbReference type="Proteomes" id="UP000613840"/>
    </source>
</evidence>
<keyword evidence="4" id="KW-1003">Cell membrane</keyword>
<proteinExistence type="inferred from homology"/>
<dbReference type="GO" id="GO:0005886">
    <property type="term" value="C:plasma membrane"/>
    <property type="evidence" value="ECO:0007669"/>
    <property type="project" value="UniProtKB-SubCell"/>
</dbReference>
<dbReference type="GO" id="GO:0033214">
    <property type="term" value="P:siderophore-iron import into cell"/>
    <property type="evidence" value="ECO:0007669"/>
    <property type="project" value="TreeGrafter"/>
</dbReference>
<accession>A0A917S353</accession>
<evidence type="ECO:0000256" key="1">
    <source>
        <dbReference type="ARBA" id="ARBA00004651"/>
    </source>
</evidence>
<feature type="transmembrane region" description="Helical" evidence="8">
    <location>
        <begin position="331"/>
        <end position="350"/>
    </location>
</feature>
<dbReference type="SUPFAM" id="SSF81345">
    <property type="entry name" value="ABC transporter involved in vitamin B12 uptake, BtuC"/>
    <property type="match status" value="1"/>
</dbReference>
<feature type="transmembrane region" description="Helical" evidence="8">
    <location>
        <begin position="36"/>
        <end position="55"/>
    </location>
</feature>
<dbReference type="InterPro" id="IPR037294">
    <property type="entry name" value="ABC_BtuC-like"/>
</dbReference>
<keyword evidence="5 8" id="KW-0812">Transmembrane</keyword>
<dbReference type="InterPro" id="IPR000522">
    <property type="entry name" value="ABC_transptr_permease_BtuC"/>
</dbReference>
<comment type="subcellular location">
    <subcellularLocation>
        <location evidence="1">Cell membrane</location>
        <topology evidence="1">Multi-pass membrane protein</topology>
    </subcellularLocation>
</comment>
<feature type="transmembrane region" description="Helical" evidence="8">
    <location>
        <begin position="301"/>
        <end position="325"/>
    </location>
</feature>
<dbReference type="Proteomes" id="UP000613840">
    <property type="component" value="Unassembled WGS sequence"/>
</dbReference>
<dbReference type="GO" id="GO:0022857">
    <property type="term" value="F:transmembrane transporter activity"/>
    <property type="evidence" value="ECO:0007669"/>
    <property type="project" value="InterPro"/>
</dbReference>
<evidence type="ECO:0000256" key="8">
    <source>
        <dbReference type="SAM" id="Phobius"/>
    </source>
</evidence>
<dbReference type="RefSeq" id="WP_229669722.1">
    <property type="nucleotide sequence ID" value="NZ_BMMZ01000002.1"/>
</dbReference>
<keyword evidence="7 8" id="KW-0472">Membrane</keyword>
<sequence length="357" mass="36669">MNVVTEEMTGRSERQLGAEAAVLTVRAARTRQRRRLLLVLVPLALALVVAFGLRVLGGDYLISLPDFFRILGGRQIPGASFILMESKLPRAVLGLLVGVAFGTSGAIFQSTLRNPLASPDLLGVSTGASTAAVFGIVVLGISGPALSLAGIIGALATALAIRFIAGSTSGYRLVLVGVTADAALLAVIQYLFTRADEYDAQLALHWMIGSLEAADWQTIAVLVACLAVLLPLVAGTLRARRALELGPDLATALGAGRWSSEFLLLLAVLLIAFGVAAAGPVAFVAFAAGPIARALNAGRTTLVGSALVGAVAMVASDYLGAYAIADVNLPVGVVTGAFGAPFLLWMLAAGRTGRRVS</sequence>
<evidence type="ECO:0000256" key="4">
    <source>
        <dbReference type="ARBA" id="ARBA00022475"/>
    </source>
</evidence>
<keyword evidence="3" id="KW-0813">Transport</keyword>
<gene>
    <name evidence="9" type="ORF">GCM10011575_09830</name>
</gene>
<feature type="transmembrane region" description="Helical" evidence="8">
    <location>
        <begin position="121"/>
        <end position="139"/>
    </location>
</feature>
<evidence type="ECO:0000256" key="3">
    <source>
        <dbReference type="ARBA" id="ARBA00022448"/>
    </source>
</evidence>
<dbReference type="PANTHER" id="PTHR30472">
    <property type="entry name" value="FERRIC ENTEROBACTIN TRANSPORT SYSTEM PERMEASE PROTEIN"/>
    <property type="match status" value="1"/>
</dbReference>
<dbReference type="PANTHER" id="PTHR30472:SF24">
    <property type="entry name" value="FERRIC ENTEROBACTIN TRANSPORT SYSTEM PERMEASE PROTEIN FEPG"/>
    <property type="match status" value="1"/>
</dbReference>
<evidence type="ECO:0000256" key="5">
    <source>
        <dbReference type="ARBA" id="ARBA00022692"/>
    </source>
</evidence>
<feature type="transmembrane region" description="Helical" evidence="8">
    <location>
        <begin position="171"/>
        <end position="192"/>
    </location>
</feature>
<feature type="transmembrane region" description="Helical" evidence="8">
    <location>
        <begin position="146"/>
        <end position="165"/>
    </location>
</feature>
<keyword evidence="6 8" id="KW-1133">Transmembrane helix</keyword>
<feature type="transmembrane region" description="Helical" evidence="8">
    <location>
        <begin position="213"/>
        <end position="234"/>
    </location>
</feature>
<keyword evidence="10" id="KW-1185">Reference proteome</keyword>